<sequence length="78" mass="8740">HGHHPNEGDSKGKLIHLPDSIDNLLRLAEKKLEKRGSTIVMADGSVVEELNALRDNDHLFVFTQRIKCDRALTGFSHP</sequence>
<dbReference type="EMBL" id="DQ022747">
    <property type="protein sequence ID" value="AAY44087.1"/>
    <property type="molecule type" value="mRNA"/>
</dbReference>
<feature type="non-terminal residue" evidence="2">
    <location>
        <position position="78"/>
    </location>
</feature>
<dbReference type="AlphaFoldDB" id="Q4U0E5"/>
<proteinExistence type="evidence at transcript level"/>
<dbReference type="GO" id="GO:0034220">
    <property type="term" value="P:monoatomic ion transmembrane transport"/>
    <property type="evidence" value="ECO:0007669"/>
    <property type="project" value="UniProtKB-KW"/>
</dbReference>
<evidence type="ECO:0000259" key="1">
    <source>
        <dbReference type="PROSITE" id="PS51490"/>
    </source>
</evidence>
<organism evidence="2">
    <name type="scientific">Fragaria ananassa</name>
    <name type="common">Strawberry</name>
    <name type="synonym">Fragaria chiloensis x Fragaria virginiana</name>
    <dbReference type="NCBI Taxonomy" id="3747"/>
    <lineage>
        <taxon>Eukaryota</taxon>
        <taxon>Viridiplantae</taxon>
        <taxon>Streptophyta</taxon>
        <taxon>Embryophyta</taxon>
        <taxon>Tracheophyta</taxon>
        <taxon>Spermatophyta</taxon>
        <taxon>Magnoliopsida</taxon>
        <taxon>eudicotyledons</taxon>
        <taxon>Gunneridae</taxon>
        <taxon>Pentapetalae</taxon>
        <taxon>rosids</taxon>
        <taxon>fabids</taxon>
        <taxon>Rosales</taxon>
        <taxon>Rosaceae</taxon>
        <taxon>Rosoideae</taxon>
        <taxon>Potentilleae</taxon>
        <taxon>Fragariinae</taxon>
        <taxon>Fragaria</taxon>
    </lineage>
</organism>
<feature type="non-terminal residue" evidence="2">
    <location>
        <position position="1"/>
    </location>
</feature>
<keyword evidence="2" id="KW-0406">Ion transport</keyword>
<dbReference type="Pfam" id="PF11834">
    <property type="entry name" value="KHA"/>
    <property type="match status" value="1"/>
</dbReference>
<keyword evidence="2" id="KW-0407">Ion channel</keyword>
<protein>
    <submittedName>
        <fullName evidence="2">Potassium channel</fullName>
    </submittedName>
</protein>
<evidence type="ECO:0000313" key="2">
    <source>
        <dbReference type="EMBL" id="AAY44087.1"/>
    </source>
</evidence>
<reference evidence="2" key="1">
    <citation type="journal article" date="2006" name="Int. J. Hortic. Sci.">
        <title>Identification of ripening-related genes in strawberry fruit by cDNA-AFLP.</title>
        <authorList>
            <person name="Balogh A."/>
            <person name="Koncz T."/>
            <person name="Tisza V."/>
            <person name="Kiss E."/>
            <person name="Heszky L."/>
        </authorList>
    </citation>
    <scope>NUCLEOTIDE SEQUENCE</scope>
    <source>
        <tissue evidence="2">Achene</tissue>
    </source>
</reference>
<dbReference type="PROSITE" id="PS51490">
    <property type="entry name" value="KHA"/>
    <property type="match status" value="1"/>
</dbReference>
<feature type="domain" description="KHA" evidence="1">
    <location>
        <begin position="1"/>
        <end position="78"/>
    </location>
</feature>
<accession>Q4U0E5</accession>
<dbReference type="InterPro" id="IPR021789">
    <property type="entry name" value="KHA_dom"/>
</dbReference>
<keyword evidence="2" id="KW-0813">Transport</keyword>
<name>Q4U0E5_FRAAN</name>